<dbReference type="SUPFAM" id="SSF82679">
    <property type="entry name" value="N-utilization substance G protein NusG, N-terminal domain"/>
    <property type="match status" value="1"/>
</dbReference>
<proteinExistence type="inferred from homology"/>
<evidence type="ECO:0000256" key="3">
    <source>
        <dbReference type="ARBA" id="ARBA00023015"/>
    </source>
</evidence>
<dbReference type="AlphaFoldDB" id="A0A5C1ADJ0"/>
<gene>
    <name evidence="5" type="primary">nusG</name>
    <name evidence="9" type="ORF">PX52LOC_02089</name>
</gene>
<dbReference type="SMART" id="SM00738">
    <property type="entry name" value="NGN"/>
    <property type="match status" value="1"/>
</dbReference>
<organism evidence="9 10">
    <name type="scientific">Limnoglobus roseus</name>
    <dbReference type="NCBI Taxonomy" id="2598579"/>
    <lineage>
        <taxon>Bacteria</taxon>
        <taxon>Pseudomonadati</taxon>
        <taxon>Planctomycetota</taxon>
        <taxon>Planctomycetia</taxon>
        <taxon>Gemmatales</taxon>
        <taxon>Gemmataceae</taxon>
        <taxon>Limnoglobus</taxon>
    </lineage>
</organism>
<feature type="domain" description="KOW" evidence="8">
    <location>
        <begin position="258"/>
        <end position="285"/>
    </location>
</feature>
<feature type="domain" description="NusG-like N-terminal" evidence="7">
    <location>
        <begin position="114"/>
        <end position="237"/>
    </location>
</feature>
<feature type="compositionally biased region" description="Polar residues" evidence="6">
    <location>
        <begin position="1"/>
        <end position="10"/>
    </location>
</feature>
<keyword evidence="3 5" id="KW-0805">Transcription regulation</keyword>
<dbReference type="CDD" id="cd06091">
    <property type="entry name" value="KOW_NusG"/>
    <property type="match status" value="1"/>
</dbReference>
<dbReference type="Proteomes" id="UP000324974">
    <property type="component" value="Chromosome"/>
</dbReference>
<reference evidence="10" key="1">
    <citation type="submission" date="2019-08" db="EMBL/GenBank/DDBJ databases">
        <title>Limnoglobus roseus gen. nov., sp. nov., a novel freshwater planctomycete with a giant genome from the family Gemmataceae.</title>
        <authorList>
            <person name="Kulichevskaya I.S."/>
            <person name="Naumoff D.G."/>
            <person name="Miroshnikov K."/>
            <person name="Ivanova A."/>
            <person name="Philippov D.A."/>
            <person name="Hakobyan A."/>
            <person name="Rijpstra I.C."/>
            <person name="Sinninghe Damste J.S."/>
            <person name="Liesack W."/>
            <person name="Dedysh S.N."/>
        </authorList>
    </citation>
    <scope>NUCLEOTIDE SEQUENCE [LARGE SCALE GENOMIC DNA]</scope>
    <source>
        <strain evidence="10">PX52</strain>
    </source>
</reference>
<dbReference type="CDD" id="cd09891">
    <property type="entry name" value="NGN_Bact_1"/>
    <property type="match status" value="1"/>
</dbReference>
<dbReference type="KEGG" id="lrs:PX52LOC_02089"/>
<feature type="region of interest" description="Disordered" evidence="6">
    <location>
        <begin position="1"/>
        <end position="109"/>
    </location>
</feature>
<comment type="similarity">
    <text evidence="5">Belongs to the NusG family.</text>
</comment>
<dbReference type="InterPro" id="IPR047050">
    <property type="entry name" value="NGN"/>
</dbReference>
<protein>
    <recommendedName>
        <fullName evidence="5">Transcription termination/antitermination protein NusG</fullName>
    </recommendedName>
</protein>
<dbReference type="SMART" id="SM00739">
    <property type="entry name" value="KOW"/>
    <property type="match status" value="1"/>
</dbReference>
<dbReference type="InterPro" id="IPR036735">
    <property type="entry name" value="NGN_dom_sf"/>
</dbReference>
<dbReference type="GO" id="GO:0006353">
    <property type="term" value="P:DNA-templated transcription termination"/>
    <property type="evidence" value="ECO:0007669"/>
    <property type="project" value="UniProtKB-UniRule"/>
</dbReference>
<feature type="compositionally biased region" description="Low complexity" evidence="6">
    <location>
        <begin position="82"/>
        <end position="109"/>
    </location>
</feature>
<dbReference type="RefSeq" id="WP_149110011.1">
    <property type="nucleotide sequence ID" value="NZ_CP042425.1"/>
</dbReference>
<evidence type="ECO:0000256" key="4">
    <source>
        <dbReference type="ARBA" id="ARBA00023163"/>
    </source>
</evidence>
<evidence type="ECO:0000259" key="8">
    <source>
        <dbReference type="SMART" id="SM00739"/>
    </source>
</evidence>
<dbReference type="SUPFAM" id="SSF50104">
    <property type="entry name" value="Translation proteins SH3-like domain"/>
    <property type="match status" value="1"/>
</dbReference>
<evidence type="ECO:0000256" key="6">
    <source>
        <dbReference type="SAM" id="MobiDB-lite"/>
    </source>
</evidence>
<dbReference type="InterPro" id="IPR014722">
    <property type="entry name" value="Rib_uL2_dom2"/>
</dbReference>
<evidence type="ECO:0000256" key="5">
    <source>
        <dbReference type="HAMAP-Rule" id="MF_00948"/>
    </source>
</evidence>
<dbReference type="GO" id="GO:0032784">
    <property type="term" value="P:regulation of DNA-templated transcription elongation"/>
    <property type="evidence" value="ECO:0007669"/>
    <property type="project" value="InterPro"/>
</dbReference>
<evidence type="ECO:0000259" key="7">
    <source>
        <dbReference type="SMART" id="SM00738"/>
    </source>
</evidence>
<dbReference type="GO" id="GO:0031564">
    <property type="term" value="P:transcription antitermination"/>
    <property type="evidence" value="ECO:0007669"/>
    <property type="project" value="UniProtKB-UniRule"/>
</dbReference>
<accession>A0A5C1ADJ0</accession>
<dbReference type="InterPro" id="IPR001062">
    <property type="entry name" value="Transcrpt_antiterm_NusG"/>
</dbReference>
<dbReference type="HAMAP" id="MF_00948">
    <property type="entry name" value="NusG"/>
    <property type="match status" value="1"/>
</dbReference>
<dbReference type="Pfam" id="PF02357">
    <property type="entry name" value="NusG"/>
    <property type="match status" value="1"/>
</dbReference>
<evidence type="ECO:0000256" key="1">
    <source>
        <dbReference type="ARBA" id="ARBA00022472"/>
    </source>
</evidence>
<dbReference type="Gene3D" id="2.30.30.30">
    <property type="match status" value="1"/>
</dbReference>
<keyword evidence="10" id="KW-1185">Reference proteome</keyword>
<keyword evidence="2 5" id="KW-0889">Transcription antitermination</keyword>
<keyword evidence="4 5" id="KW-0804">Transcription</keyword>
<dbReference type="GO" id="GO:0005829">
    <property type="term" value="C:cytosol"/>
    <property type="evidence" value="ECO:0007669"/>
    <property type="project" value="TreeGrafter"/>
</dbReference>
<dbReference type="InterPro" id="IPR005824">
    <property type="entry name" value="KOW"/>
</dbReference>
<dbReference type="EMBL" id="CP042425">
    <property type="protein sequence ID" value="QEL15174.1"/>
    <property type="molecule type" value="Genomic_DNA"/>
</dbReference>
<feature type="compositionally biased region" description="Low complexity" evidence="6">
    <location>
        <begin position="27"/>
        <end position="39"/>
    </location>
</feature>
<dbReference type="Gene3D" id="3.30.70.940">
    <property type="entry name" value="NusG, N-terminal domain"/>
    <property type="match status" value="1"/>
</dbReference>
<dbReference type="InterPro" id="IPR043425">
    <property type="entry name" value="NusG-like"/>
</dbReference>
<dbReference type="OrthoDB" id="9809075at2"/>
<keyword evidence="1 5" id="KW-0806">Transcription termination</keyword>
<evidence type="ECO:0000313" key="10">
    <source>
        <dbReference type="Proteomes" id="UP000324974"/>
    </source>
</evidence>
<dbReference type="PANTHER" id="PTHR30265">
    <property type="entry name" value="RHO-INTERACTING TRANSCRIPTION TERMINATION FACTOR NUSG"/>
    <property type="match status" value="1"/>
</dbReference>
<dbReference type="InterPro" id="IPR006645">
    <property type="entry name" value="NGN-like_dom"/>
</dbReference>
<name>A0A5C1ADJ0_9BACT</name>
<dbReference type="InterPro" id="IPR008991">
    <property type="entry name" value="Translation_prot_SH3-like_sf"/>
</dbReference>
<evidence type="ECO:0000313" key="9">
    <source>
        <dbReference type="EMBL" id="QEL15174.1"/>
    </source>
</evidence>
<dbReference type="GO" id="GO:0006354">
    <property type="term" value="P:DNA-templated transcription elongation"/>
    <property type="evidence" value="ECO:0007669"/>
    <property type="project" value="UniProtKB-UniRule"/>
</dbReference>
<comment type="function">
    <text evidence="5">Participates in transcription elongation, termination and antitermination.</text>
</comment>
<sequence>MTTEDVSPTPTAEVVPPSAEPERTADVVPAEVAPESVAEAPEHPTPIADEPAPTPQPLAAVPLTADDSPTEHAPKKVKKPKAAVASAAEAVVEDAAPTPEPTSAAPVAPEAENKKKWYVVKVASGQEDSIKARLERNIKIEGLEPFISQIVIPVERVTEIKKTTKKNEDGEKVTKEKRVIKEKKKYPGYLMAEVEFNDQVQYLFRETPGVGDFVGGGPNKPPAPMTDYEVQRMLGNEVSAKDAPNMKGSPKKIKVKIDLERGDKVRLRDGAFAGTEGEVLEIAEAKDESETPKITVKVQFWGRDVKIDNLEFWQVDKV</sequence>
<dbReference type="PANTHER" id="PTHR30265:SF2">
    <property type="entry name" value="TRANSCRIPTION TERMINATION_ANTITERMINATION PROTEIN NUSG"/>
    <property type="match status" value="1"/>
</dbReference>
<evidence type="ECO:0000256" key="2">
    <source>
        <dbReference type="ARBA" id="ARBA00022814"/>
    </source>
</evidence>